<keyword evidence="5" id="KW-1185">Reference proteome</keyword>
<dbReference type="InterPro" id="IPR027417">
    <property type="entry name" value="P-loop_NTPase"/>
</dbReference>
<accession>A0AAP3XRE4</accession>
<feature type="domain" description="AAA" evidence="3">
    <location>
        <begin position="149"/>
        <end position="311"/>
    </location>
</feature>
<dbReference type="Proteomes" id="UP001301140">
    <property type="component" value="Unassembled WGS sequence"/>
</dbReference>
<dbReference type="GO" id="GO:0016887">
    <property type="term" value="F:ATP hydrolysis activity"/>
    <property type="evidence" value="ECO:0007669"/>
    <property type="project" value="TreeGrafter"/>
</dbReference>
<reference evidence="4 5" key="1">
    <citation type="submission" date="2023-03" db="EMBL/GenBank/DDBJ databases">
        <title>YIM 152171 draft genome.</title>
        <authorList>
            <person name="Yang Z."/>
        </authorList>
    </citation>
    <scope>NUCLEOTIDE SEQUENCE [LARGE SCALE GENOMIC DNA]</scope>
    <source>
        <strain evidence="4 5">YIM 152171</strain>
    </source>
</reference>
<dbReference type="EMBL" id="JARGEQ010000091">
    <property type="protein sequence ID" value="MDF1586520.1"/>
    <property type="molecule type" value="Genomic_DNA"/>
</dbReference>
<dbReference type="SUPFAM" id="SSF52172">
    <property type="entry name" value="CheY-like"/>
    <property type="match status" value="1"/>
</dbReference>
<dbReference type="InterPro" id="IPR050625">
    <property type="entry name" value="ParA/MinD_ATPase"/>
</dbReference>
<gene>
    <name evidence="4" type="ORF">PZ740_09000</name>
</gene>
<dbReference type="GO" id="GO:0005829">
    <property type="term" value="C:cytosol"/>
    <property type="evidence" value="ECO:0007669"/>
    <property type="project" value="TreeGrafter"/>
</dbReference>
<keyword evidence="1" id="KW-0547">Nucleotide-binding</keyword>
<evidence type="ECO:0000259" key="3">
    <source>
        <dbReference type="Pfam" id="PF13614"/>
    </source>
</evidence>
<keyword evidence="2" id="KW-0067">ATP-binding</keyword>
<dbReference type="InterPro" id="IPR011006">
    <property type="entry name" value="CheY-like_superfamily"/>
</dbReference>
<sequence length="405" mass="43465">MSSVATVKEPTTGVDRGQLHAYVLDDETRRTIEQVISDLVIPHTSVRRGGVAEAVAELGQRRSPRILLVDVSGSDLPLSQVNELAEVCEPGTTVIVIGDRNDVGLFRDLMAQGVSDYLVKPISSALLQRSVLGASESSGAPRHTTRLGRIVSVVGARGGVGATLIATSCAWAIANRKRRRVALLDLDLQFGSVALHLDLDPSHGLREALENPSRIDGLYLERIMTRHSDTLQVLSAEEKLDETVYVDREALSLLLGELRSRFHFVVVDLPRQMSAATQELLALTTDLVLVSDLSLAGMRDCSRLLQLVPEANASCQITMVANRVGEHRQSGMTAADFRKGIGRTIDHMVPFDPKAVVEALNDGRAVAAGRGSTPAALVAIAEGIVGGAPAAGRGRLASFLRKWRS</sequence>
<dbReference type="RefSeq" id="WP_327788935.1">
    <property type="nucleotide sequence ID" value="NZ_JARGEQ010000091.1"/>
</dbReference>
<evidence type="ECO:0000313" key="4">
    <source>
        <dbReference type="EMBL" id="MDF1586520.1"/>
    </source>
</evidence>
<dbReference type="Gene3D" id="3.40.50.300">
    <property type="entry name" value="P-loop containing nucleotide triphosphate hydrolases"/>
    <property type="match status" value="1"/>
</dbReference>
<comment type="caution">
    <text evidence="4">The sequence shown here is derived from an EMBL/GenBank/DDBJ whole genome shotgun (WGS) entry which is preliminary data.</text>
</comment>
<dbReference type="GO" id="GO:0009898">
    <property type="term" value="C:cytoplasmic side of plasma membrane"/>
    <property type="evidence" value="ECO:0007669"/>
    <property type="project" value="TreeGrafter"/>
</dbReference>
<dbReference type="AlphaFoldDB" id="A0AAP3XRE4"/>
<protein>
    <submittedName>
        <fullName evidence="4">AAA family ATPase</fullName>
    </submittedName>
</protein>
<proteinExistence type="predicted"/>
<dbReference type="GO" id="GO:0005524">
    <property type="term" value="F:ATP binding"/>
    <property type="evidence" value="ECO:0007669"/>
    <property type="project" value="UniProtKB-KW"/>
</dbReference>
<dbReference type="GO" id="GO:0051782">
    <property type="term" value="P:negative regulation of cell division"/>
    <property type="evidence" value="ECO:0007669"/>
    <property type="project" value="TreeGrafter"/>
</dbReference>
<organism evidence="4 5">
    <name type="scientific">Marinimicrococcus flavescens</name>
    <dbReference type="NCBI Taxonomy" id="3031815"/>
    <lineage>
        <taxon>Bacteria</taxon>
        <taxon>Pseudomonadati</taxon>
        <taxon>Pseudomonadota</taxon>
        <taxon>Alphaproteobacteria</taxon>
        <taxon>Geminicoccales</taxon>
        <taxon>Geminicoccaceae</taxon>
        <taxon>Marinimicrococcus</taxon>
    </lineage>
</organism>
<dbReference type="PANTHER" id="PTHR43384:SF6">
    <property type="entry name" value="SEPTUM SITE-DETERMINING PROTEIN MIND HOMOLOG, CHLOROPLASTIC"/>
    <property type="match status" value="1"/>
</dbReference>
<evidence type="ECO:0000256" key="1">
    <source>
        <dbReference type="ARBA" id="ARBA00022741"/>
    </source>
</evidence>
<dbReference type="SUPFAM" id="SSF52540">
    <property type="entry name" value="P-loop containing nucleoside triphosphate hydrolases"/>
    <property type="match status" value="1"/>
</dbReference>
<evidence type="ECO:0000313" key="5">
    <source>
        <dbReference type="Proteomes" id="UP001301140"/>
    </source>
</evidence>
<dbReference type="PANTHER" id="PTHR43384">
    <property type="entry name" value="SEPTUM SITE-DETERMINING PROTEIN MIND HOMOLOG, CHLOROPLASTIC-RELATED"/>
    <property type="match status" value="1"/>
</dbReference>
<dbReference type="Pfam" id="PF13614">
    <property type="entry name" value="AAA_31"/>
    <property type="match status" value="1"/>
</dbReference>
<dbReference type="InterPro" id="IPR025669">
    <property type="entry name" value="AAA_dom"/>
</dbReference>
<name>A0AAP3XRE4_9PROT</name>
<evidence type="ECO:0000256" key="2">
    <source>
        <dbReference type="ARBA" id="ARBA00022840"/>
    </source>
</evidence>
<dbReference type="Gene3D" id="3.40.50.2300">
    <property type="match status" value="1"/>
</dbReference>